<evidence type="ECO:0000256" key="1">
    <source>
        <dbReference type="ARBA" id="ARBA00022676"/>
    </source>
</evidence>
<dbReference type="InterPro" id="IPR029044">
    <property type="entry name" value="Nucleotide-diphossugar_trans"/>
</dbReference>
<keyword evidence="5" id="KW-1185">Reference proteome</keyword>
<dbReference type="EMBL" id="RBZM01000006">
    <property type="protein sequence ID" value="RKP53194.1"/>
    <property type="molecule type" value="Genomic_DNA"/>
</dbReference>
<keyword evidence="1" id="KW-0328">Glycosyltransferase</keyword>
<comment type="caution">
    <text evidence="4">The sequence shown here is derived from an EMBL/GenBank/DDBJ whole genome shotgun (WGS) entry which is preliminary data.</text>
</comment>
<dbReference type="PANTHER" id="PTHR13778:SF47">
    <property type="entry name" value="LIPOPOLYSACCHARIDE 1,3-GALACTOSYLTRANSFERASE"/>
    <property type="match status" value="1"/>
</dbReference>
<evidence type="ECO:0000256" key="2">
    <source>
        <dbReference type="ARBA" id="ARBA00022679"/>
    </source>
</evidence>
<dbReference type="GO" id="GO:0046872">
    <property type="term" value="F:metal ion binding"/>
    <property type="evidence" value="ECO:0007669"/>
    <property type="project" value="UniProtKB-KW"/>
</dbReference>
<accession>A0A494XYK4</accession>
<dbReference type="SUPFAM" id="SSF53448">
    <property type="entry name" value="Nucleotide-diphospho-sugar transferases"/>
    <property type="match status" value="1"/>
</dbReference>
<organism evidence="4 5">
    <name type="scientific">Cohnella endophytica</name>
    <dbReference type="NCBI Taxonomy" id="2419778"/>
    <lineage>
        <taxon>Bacteria</taxon>
        <taxon>Bacillati</taxon>
        <taxon>Bacillota</taxon>
        <taxon>Bacilli</taxon>
        <taxon>Bacillales</taxon>
        <taxon>Paenibacillaceae</taxon>
        <taxon>Cohnella</taxon>
    </lineage>
</organism>
<dbReference type="AlphaFoldDB" id="A0A494XYK4"/>
<evidence type="ECO:0000313" key="4">
    <source>
        <dbReference type="EMBL" id="RKP53194.1"/>
    </source>
</evidence>
<dbReference type="GO" id="GO:0016757">
    <property type="term" value="F:glycosyltransferase activity"/>
    <property type="evidence" value="ECO:0007669"/>
    <property type="project" value="UniProtKB-KW"/>
</dbReference>
<dbReference type="Proteomes" id="UP000282076">
    <property type="component" value="Unassembled WGS sequence"/>
</dbReference>
<sequence length="307" mass="34571">MTDNGPAQEIIVVSIADDNYAQHLGVTFASVLMNVSPGANVRLFVISTGLTEENQAKLIGTVEKFGAHIQFAAIDSSPYQGFDSMGNNSRETYLRLAIADVIPTSMSKCICLDSDVVVTGNIAELWETDLQGRAIAAVPDTWAASQCQTLGIPEGVYFNAGIMIADLNKWRAESINLRAMEYIGLNTQLLKYHEQDALNALLYEDWVPLPSTWNAHSTIIKNWKSSQLPAAIHFTGLSKPWHFDNIHPYKQEYYRYLEMTEWKNYKPQVNTIRMIKRATRPMMPVLEKILPRPAFSLLQKFKSQLLN</sequence>
<protein>
    <submittedName>
        <fullName evidence="4">Glycosyltransferase family 8 protein</fullName>
    </submittedName>
</protein>
<dbReference type="PANTHER" id="PTHR13778">
    <property type="entry name" value="GLYCOSYLTRANSFERASE 8 DOMAIN-CONTAINING PROTEIN"/>
    <property type="match status" value="1"/>
</dbReference>
<dbReference type="Pfam" id="PF01501">
    <property type="entry name" value="Glyco_transf_8"/>
    <property type="match status" value="1"/>
</dbReference>
<evidence type="ECO:0000313" key="5">
    <source>
        <dbReference type="Proteomes" id="UP000282076"/>
    </source>
</evidence>
<evidence type="ECO:0000256" key="3">
    <source>
        <dbReference type="ARBA" id="ARBA00022723"/>
    </source>
</evidence>
<name>A0A494XYK4_9BACL</name>
<keyword evidence="2 4" id="KW-0808">Transferase</keyword>
<keyword evidence="3" id="KW-0479">Metal-binding</keyword>
<gene>
    <name evidence="4" type="ORF">D7Z26_15825</name>
</gene>
<dbReference type="Gene3D" id="3.90.550.10">
    <property type="entry name" value="Spore Coat Polysaccharide Biosynthesis Protein SpsA, Chain A"/>
    <property type="match status" value="1"/>
</dbReference>
<dbReference type="CDD" id="cd04194">
    <property type="entry name" value="GT8_A4GalT_like"/>
    <property type="match status" value="1"/>
</dbReference>
<dbReference type="RefSeq" id="WP_120977939.1">
    <property type="nucleotide sequence ID" value="NZ_RBZM01000006.1"/>
</dbReference>
<proteinExistence type="predicted"/>
<reference evidence="4 5" key="1">
    <citation type="submission" date="2018-10" db="EMBL/GenBank/DDBJ databases">
        <title>Cohnella sp. M2MS4P-1, whole genome shotgun sequence.</title>
        <authorList>
            <person name="Tuo L."/>
        </authorList>
    </citation>
    <scope>NUCLEOTIDE SEQUENCE [LARGE SCALE GENOMIC DNA]</scope>
    <source>
        <strain evidence="4 5">M2MS4P-1</strain>
    </source>
</reference>
<dbReference type="InterPro" id="IPR050748">
    <property type="entry name" value="Glycosyltrans_8_dom-fam"/>
</dbReference>
<dbReference type="InterPro" id="IPR002495">
    <property type="entry name" value="Glyco_trans_8"/>
</dbReference>
<dbReference type="OrthoDB" id="5672604at2"/>